<feature type="modified residue" description="4-aspartylphosphate" evidence="1">
    <location>
        <position position="59"/>
    </location>
</feature>
<sequence>MNILLVEDNPGDVRLTLEAFESTDSEIKFHTVTDGEEAAEYVDRDDGALEIHPDIILLDLNLPRVDGFTFLEHLKRDLDYPPPPVLVLSSSKTESDIRESYERAANAYLTKPRSPDEFDSLAQAIEDFWIESAQHPPAPS</sequence>
<dbReference type="SMART" id="SM00448">
    <property type="entry name" value="REC"/>
    <property type="match status" value="1"/>
</dbReference>
<dbReference type="EMBL" id="VTAW01000003">
    <property type="protein sequence ID" value="TYT63375.1"/>
    <property type="molecule type" value="Genomic_DNA"/>
</dbReference>
<dbReference type="Gene3D" id="3.40.50.2300">
    <property type="match status" value="1"/>
</dbReference>
<dbReference type="Proteomes" id="UP000324104">
    <property type="component" value="Unassembled WGS sequence"/>
</dbReference>
<reference evidence="3 4" key="1">
    <citation type="submission" date="2019-08" db="EMBL/GenBank/DDBJ databases">
        <title>Archaea genome.</title>
        <authorList>
            <person name="Kajale S."/>
            <person name="Shouche Y."/>
            <person name="Deshpande N."/>
            <person name="Sharma A."/>
        </authorList>
    </citation>
    <scope>NUCLEOTIDE SEQUENCE [LARGE SCALE GENOMIC DNA]</scope>
    <source>
        <strain evidence="3 4">ESP3B_9</strain>
    </source>
</reference>
<dbReference type="Pfam" id="PF00072">
    <property type="entry name" value="Response_reg"/>
    <property type="match status" value="1"/>
</dbReference>
<feature type="domain" description="Response regulatory" evidence="2">
    <location>
        <begin position="2"/>
        <end position="126"/>
    </location>
</feature>
<gene>
    <name evidence="3" type="ORF">FYC77_03620</name>
</gene>
<proteinExistence type="predicted"/>
<comment type="caution">
    <text evidence="3">The sequence shown here is derived from an EMBL/GenBank/DDBJ whole genome shotgun (WGS) entry which is preliminary data.</text>
</comment>
<dbReference type="SUPFAM" id="SSF52172">
    <property type="entry name" value="CheY-like"/>
    <property type="match status" value="1"/>
</dbReference>
<dbReference type="PANTHER" id="PTHR44520">
    <property type="entry name" value="RESPONSE REGULATOR RCP1-RELATED"/>
    <property type="match status" value="1"/>
</dbReference>
<dbReference type="AlphaFoldDB" id="A0A5D5AR32"/>
<dbReference type="PANTHER" id="PTHR44520:SF2">
    <property type="entry name" value="RESPONSE REGULATOR RCP1"/>
    <property type="match status" value="1"/>
</dbReference>
<evidence type="ECO:0000259" key="2">
    <source>
        <dbReference type="PROSITE" id="PS50110"/>
    </source>
</evidence>
<dbReference type="InterPro" id="IPR052893">
    <property type="entry name" value="TCS_response_regulator"/>
</dbReference>
<dbReference type="InterPro" id="IPR001789">
    <property type="entry name" value="Sig_transdc_resp-reg_receiver"/>
</dbReference>
<protein>
    <submittedName>
        <fullName evidence="3">Response regulator</fullName>
    </submittedName>
</protein>
<keyword evidence="1" id="KW-0597">Phosphoprotein</keyword>
<accession>A0A5D5AR32</accession>
<evidence type="ECO:0000256" key="1">
    <source>
        <dbReference type="PROSITE-ProRule" id="PRU00169"/>
    </source>
</evidence>
<name>A0A5D5AR32_9EURY</name>
<dbReference type="GO" id="GO:0000160">
    <property type="term" value="P:phosphorelay signal transduction system"/>
    <property type="evidence" value="ECO:0007669"/>
    <property type="project" value="InterPro"/>
</dbReference>
<evidence type="ECO:0000313" key="4">
    <source>
        <dbReference type="Proteomes" id="UP000324104"/>
    </source>
</evidence>
<dbReference type="CDD" id="cd17557">
    <property type="entry name" value="REC_Rcp-like"/>
    <property type="match status" value="1"/>
</dbReference>
<dbReference type="InterPro" id="IPR011006">
    <property type="entry name" value="CheY-like_superfamily"/>
</dbReference>
<dbReference type="PROSITE" id="PS50110">
    <property type="entry name" value="RESPONSE_REGULATORY"/>
    <property type="match status" value="1"/>
</dbReference>
<evidence type="ECO:0000313" key="3">
    <source>
        <dbReference type="EMBL" id="TYT63375.1"/>
    </source>
</evidence>
<keyword evidence="4" id="KW-1185">Reference proteome</keyword>
<organism evidence="3 4">
    <name type="scientific">Natrialba swarupiae</name>
    <dbReference type="NCBI Taxonomy" id="2448032"/>
    <lineage>
        <taxon>Archaea</taxon>
        <taxon>Methanobacteriati</taxon>
        <taxon>Methanobacteriota</taxon>
        <taxon>Stenosarchaea group</taxon>
        <taxon>Halobacteria</taxon>
        <taxon>Halobacteriales</taxon>
        <taxon>Natrialbaceae</taxon>
        <taxon>Natrialba</taxon>
    </lineage>
</organism>